<gene>
    <name evidence="1" type="ORF">JOE57_002805</name>
</gene>
<sequence>MVLAILRVTMTKENMKRFTSVGTEIRHSTTHVAERARLTAARTIGPAPLTKPRDAKYRRQTVMKRFNLRFASVHSNS</sequence>
<proteinExistence type="predicted"/>
<reference evidence="1 2" key="1">
    <citation type="submission" date="2021-01" db="EMBL/GenBank/DDBJ databases">
        <title>Sequencing the genomes of 1000 actinobacteria strains.</title>
        <authorList>
            <person name="Klenk H.-P."/>
        </authorList>
    </citation>
    <scope>NUCLEOTIDE SEQUENCE [LARGE SCALE GENOMIC DNA]</scope>
    <source>
        <strain evidence="1 2">DSM 18662</strain>
    </source>
</reference>
<dbReference type="Proteomes" id="UP000704762">
    <property type="component" value="Unassembled WGS sequence"/>
</dbReference>
<evidence type="ECO:0000313" key="2">
    <source>
        <dbReference type="Proteomes" id="UP000704762"/>
    </source>
</evidence>
<protein>
    <submittedName>
        <fullName evidence="1">Uncharacterized protein</fullName>
    </submittedName>
</protein>
<evidence type="ECO:0000313" key="1">
    <source>
        <dbReference type="EMBL" id="MBM7799884.1"/>
    </source>
</evidence>
<organism evidence="1 2">
    <name type="scientific">Microlunatus panaciterrae</name>
    <dbReference type="NCBI Taxonomy" id="400768"/>
    <lineage>
        <taxon>Bacteria</taxon>
        <taxon>Bacillati</taxon>
        <taxon>Actinomycetota</taxon>
        <taxon>Actinomycetes</taxon>
        <taxon>Propionibacteriales</taxon>
        <taxon>Propionibacteriaceae</taxon>
        <taxon>Microlunatus</taxon>
    </lineage>
</organism>
<comment type="caution">
    <text evidence="1">The sequence shown here is derived from an EMBL/GenBank/DDBJ whole genome shotgun (WGS) entry which is preliminary data.</text>
</comment>
<accession>A0ABS2RLJ3</accession>
<keyword evidence="2" id="KW-1185">Reference proteome</keyword>
<name>A0ABS2RLJ3_9ACTN</name>
<dbReference type="EMBL" id="JAFBCF010000001">
    <property type="protein sequence ID" value="MBM7799884.1"/>
    <property type="molecule type" value="Genomic_DNA"/>
</dbReference>